<dbReference type="EMBL" id="MEAU01000018">
    <property type="protein sequence ID" value="OJA47127.1"/>
    <property type="molecule type" value="Genomic_DNA"/>
</dbReference>
<dbReference type="RefSeq" id="WP_060131396.1">
    <property type="nucleotide sequence ID" value="NZ_LPDM01000051.1"/>
</dbReference>
<evidence type="ECO:0000313" key="1">
    <source>
        <dbReference type="EMBL" id="OJA47127.1"/>
    </source>
</evidence>
<dbReference type="Proteomes" id="UP000183667">
    <property type="component" value="Unassembled WGS sequence"/>
</dbReference>
<proteinExistence type="predicted"/>
<protein>
    <submittedName>
        <fullName evidence="1">Uncharacterized protein</fullName>
    </submittedName>
</protein>
<name>A0ABD6Q3W9_9BURK</name>
<comment type="caution">
    <text evidence="1">The sequence shown here is derived from an EMBL/GenBank/DDBJ whole genome shotgun (WGS) entry which is preliminary data.</text>
</comment>
<sequence length="127" mass="13758">MVAQLLRATSLESLEDIDAYVGAIESIVAELLARHVDNESRGAVRAAYKAGIAAGLYGANSEAEVDVEPDMVEDGRSSALLEVITHEGWEHGRTILHWVMLRYAKGALSNPGVSQSMEFRDAANDFL</sequence>
<gene>
    <name evidence="1" type="ORF">BGV66_13600</name>
</gene>
<dbReference type="AlphaFoldDB" id="A0ABD6Q3W9"/>
<organism evidence="1 2">
    <name type="scientific">Burkholderia ubonensis</name>
    <dbReference type="NCBI Taxonomy" id="101571"/>
    <lineage>
        <taxon>Bacteria</taxon>
        <taxon>Pseudomonadati</taxon>
        <taxon>Pseudomonadota</taxon>
        <taxon>Betaproteobacteria</taxon>
        <taxon>Burkholderiales</taxon>
        <taxon>Burkholderiaceae</taxon>
        <taxon>Burkholderia</taxon>
        <taxon>Burkholderia cepacia complex</taxon>
    </lineage>
</organism>
<reference evidence="2" key="1">
    <citation type="submission" date="2016-08" db="EMBL/GenBank/DDBJ databases">
        <title>Population biology and virulence potential of Burkholderia ubonensis.</title>
        <authorList>
            <person name="Price E.P."/>
            <person name="Currie B.J."/>
            <person name="Wagner D.M."/>
        </authorList>
    </citation>
    <scope>NUCLEOTIDE SEQUENCE [LARGE SCALE GENOMIC DNA]</scope>
    <source>
        <strain evidence="2">MSMB0103</strain>
    </source>
</reference>
<accession>A0ABD6Q3W9</accession>
<evidence type="ECO:0000313" key="2">
    <source>
        <dbReference type="Proteomes" id="UP000183667"/>
    </source>
</evidence>